<dbReference type="PANTHER" id="PTHR30587">
    <property type="entry name" value="FLAGELLAR BIOSYNTHETIC PROTEIN FLIP"/>
    <property type="match status" value="1"/>
</dbReference>
<evidence type="ECO:0000256" key="4">
    <source>
        <dbReference type="ARBA" id="ARBA00022475"/>
    </source>
</evidence>
<keyword evidence="7 12" id="KW-0653">Protein transport</keyword>
<dbReference type="InterPro" id="IPR005838">
    <property type="entry name" value="T3SS_IM_P"/>
</dbReference>
<keyword evidence="13" id="KW-0732">Signal</keyword>
<dbReference type="PANTHER" id="PTHR30587:SF0">
    <property type="entry name" value="FLAGELLAR BIOSYNTHETIC PROTEIN FLIP"/>
    <property type="match status" value="1"/>
</dbReference>
<dbReference type="STRING" id="1219032.GCA_001515545_04124"/>
<gene>
    <name evidence="12 14" type="primary">fliP</name>
    <name evidence="14" type="ORF">CRM82_04110</name>
</gene>
<dbReference type="GO" id="GO:0009306">
    <property type="term" value="P:protein secretion"/>
    <property type="evidence" value="ECO:0007669"/>
    <property type="project" value="UniProtKB-UniRule"/>
</dbReference>
<evidence type="ECO:0000256" key="2">
    <source>
        <dbReference type="ARBA" id="ARBA00021714"/>
    </source>
</evidence>
<dbReference type="PRINTS" id="PR00951">
    <property type="entry name" value="FLGBIOSNFLIP"/>
</dbReference>
<keyword evidence="6 12" id="KW-1005">Bacterial flagellum biogenesis</keyword>
<keyword evidence="14" id="KW-0966">Cell projection</keyword>
<evidence type="ECO:0000256" key="7">
    <source>
        <dbReference type="ARBA" id="ARBA00022927"/>
    </source>
</evidence>
<dbReference type="RefSeq" id="WP_066541949.1">
    <property type="nucleotide sequence ID" value="NZ_DAMCYT010000040.1"/>
</dbReference>
<name>A0A2A7URL4_COMTR</name>
<sequence length="255" mass="28025">MEPHRHRAHRALVWWALAACLCAWLPVAQAANIPLMESQQAHGVTQLSVKTEVLVLMTLLGLLPMMALMMTTFTRFIIVLALLRSALGLQQGLPTRVLTGVALILTLLVMRPVGERLWTEAFEPYEKDQISLIDALRRAEKPMSDFLLAQTHEAALKQVSALAKEGPVATPQDHAFTVKVAAFVLSELKTAFMIGCVLFIPFLVIDLVVSSVLMAMGMMMLSPLVISLPFKILLFVLVDGWSLTVNTLVTSVQGL</sequence>
<dbReference type="InterPro" id="IPR005837">
    <property type="entry name" value="FliP"/>
</dbReference>
<dbReference type="PRINTS" id="PR01302">
    <property type="entry name" value="TYPE3IMPPROT"/>
</dbReference>
<comment type="subcellular location">
    <subcellularLocation>
        <location evidence="12">Cell membrane</location>
        <topology evidence="12">Multi-pass membrane protein</topology>
    </subcellularLocation>
    <subcellularLocation>
        <location evidence="12">Bacterial flagellum basal body</location>
    </subcellularLocation>
</comment>
<comment type="similarity">
    <text evidence="1 12">Belongs to the FliP/MopC/SpaP family.</text>
</comment>
<evidence type="ECO:0000256" key="10">
    <source>
        <dbReference type="ARBA" id="ARBA00023143"/>
    </source>
</evidence>
<reference evidence="15" key="1">
    <citation type="submission" date="2017-09" db="EMBL/GenBank/DDBJ databases">
        <title>FDA dAtabase for Regulatory Grade micrObial Sequences (FDA-ARGOS): Supporting development and validation of Infectious Disease Dx tests.</title>
        <authorList>
            <person name="Minogue T."/>
            <person name="Wolcott M."/>
            <person name="Wasieloski L."/>
            <person name="Aguilar W."/>
            <person name="Moore D."/>
            <person name="Tallon L."/>
            <person name="Sadzewicz L."/>
            <person name="Ott S."/>
            <person name="Zhao X."/>
            <person name="Nagaraj S."/>
            <person name="Vavikolanu K."/>
            <person name="Aluvathingal J."/>
            <person name="Nadendla S."/>
            <person name="Sichtig H."/>
        </authorList>
    </citation>
    <scope>NUCLEOTIDE SEQUENCE [LARGE SCALE GENOMIC DNA]</scope>
    <source>
        <strain evidence="15">FDAARGOS_394</strain>
    </source>
</reference>
<accession>A0A2A7URL4</accession>
<feature type="chain" id="PRO_5012653681" description="Flagellar biosynthetic protein FliP" evidence="13">
    <location>
        <begin position="31"/>
        <end position="255"/>
    </location>
</feature>
<dbReference type="EMBL" id="PDEA01000001">
    <property type="protein sequence ID" value="PEH87910.1"/>
    <property type="molecule type" value="Genomic_DNA"/>
</dbReference>
<dbReference type="Pfam" id="PF00813">
    <property type="entry name" value="FliP"/>
    <property type="match status" value="1"/>
</dbReference>
<evidence type="ECO:0000256" key="6">
    <source>
        <dbReference type="ARBA" id="ARBA00022795"/>
    </source>
</evidence>
<keyword evidence="5 12" id="KW-0812">Transmembrane</keyword>
<proteinExistence type="inferred from homology"/>
<comment type="caution">
    <text evidence="14">The sequence shown here is derived from an EMBL/GenBank/DDBJ whole genome shotgun (WGS) entry which is preliminary data.</text>
</comment>
<evidence type="ECO:0000256" key="12">
    <source>
        <dbReference type="RuleBase" id="RU362069"/>
    </source>
</evidence>
<dbReference type="AlphaFoldDB" id="A0A2A7URL4"/>
<feature type="transmembrane region" description="Helical" evidence="12">
    <location>
        <begin position="95"/>
        <end position="114"/>
    </location>
</feature>
<dbReference type="OrthoDB" id="9805111at2"/>
<dbReference type="GeneID" id="80799770"/>
<dbReference type="GO" id="GO:0005886">
    <property type="term" value="C:plasma membrane"/>
    <property type="evidence" value="ECO:0007669"/>
    <property type="project" value="UniProtKB-SubCell"/>
</dbReference>
<dbReference type="NCBIfam" id="NF009438">
    <property type="entry name" value="PRK12797.1"/>
    <property type="match status" value="1"/>
</dbReference>
<evidence type="ECO:0000313" key="15">
    <source>
        <dbReference type="Proteomes" id="UP000220246"/>
    </source>
</evidence>
<keyword evidence="9 12" id="KW-0472">Membrane</keyword>
<dbReference type="GO" id="GO:0044781">
    <property type="term" value="P:bacterial-type flagellum organization"/>
    <property type="evidence" value="ECO:0007669"/>
    <property type="project" value="UniProtKB-UniRule"/>
</dbReference>
<feature type="transmembrane region" description="Helical" evidence="12">
    <location>
        <begin position="228"/>
        <end position="249"/>
    </location>
</feature>
<evidence type="ECO:0000256" key="1">
    <source>
        <dbReference type="ARBA" id="ARBA00006257"/>
    </source>
</evidence>
<keyword evidence="11 12" id="KW-1006">Bacterial flagellum protein export</keyword>
<evidence type="ECO:0000256" key="8">
    <source>
        <dbReference type="ARBA" id="ARBA00022989"/>
    </source>
</evidence>
<dbReference type="GO" id="GO:0009425">
    <property type="term" value="C:bacterial-type flagellum basal body"/>
    <property type="evidence" value="ECO:0007669"/>
    <property type="project" value="UniProtKB-SubCell"/>
</dbReference>
<evidence type="ECO:0000256" key="11">
    <source>
        <dbReference type="ARBA" id="ARBA00023225"/>
    </source>
</evidence>
<feature type="signal peptide" evidence="13">
    <location>
        <begin position="1"/>
        <end position="30"/>
    </location>
</feature>
<feature type="transmembrane region" description="Helical" evidence="12">
    <location>
        <begin position="192"/>
        <end position="216"/>
    </location>
</feature>
<keyword evidence="8 12" id="KW-1133">Transmembrane helix</keyword>
<keyword evidence="4 12" id="KW-1003">Cell membrane</keyword>
<evidence type="ECO:0000256" key="3">
    <source>
        <dbReference type="ARBA" id="ARBA00022448"/>
    </source>
</evidence>
<dbReference type="Proteomes" id="UP000220246">
    <property type="component" value="Unassembled WGS sequence"/>
</dbReference>
<evidence type="ECO:0000313" key="14">
    <source>
        <dbReference type="EMBL" id="PEH87910.1"/>
    </source>
</evidence>
<evidence type="ECO:0000256" key="9">
    <source>
        <dbReference type="ARBA" id="ARBA00023136"/>
    </source>
</evidence>
<evidence type="ECO:0000256" key="13">
    <source>
        <dbReference type="SAM" id="SignalP"/>
    </source>
</evidence>
<dbReference type="NCBIfam" id="TIGR01103">
    <property type="entry name" value="fliP"/>
    <property type="match status" value="1"/>
</dbReference>
<keyword evidence="15" id="KW-1185">Reference proteome</keyword>
<protein>
    <recommendedName>
        <fullName evidence="2 12">Flagellar biosynthetic protein FliP</fullName>
    </recommendedName>
</protein>
<dbReference type="PROSITE" id="PS01061">
    <property type="entry name" value="FLIP_2"/>
    <property type="match status" value="1"/>
</dbReference>
<feature type="transmembrane region" description="Helical" evidence="12">
    <location>
        <begin position="54"/>
        <end position="83"/>
    </location>
</feature>
<keyword evidence="3 12" id="KW-0813">Transport</keyword>
<comment type="function">
    <text evidence="12">Plays a role in the flagellum-specific transport system.</text>
</comment>
<keyword evidence="14" id="KW-0282">Flagellum</keyword>
<organism evidence="14 15">
    <name type="scientific">Comamonas terrigena</name>
    <dbReference type="NCBI Taxonomy" id="32013"/>
    <lineage>
        <taxon>Bacteria</taxon>
        <taxon>Pseudomonadati</taxon>
        <taxon>Pseudomonadota</taxon>
        <taxon>Betaproteobacteria</taxon>
        <taxon>Burkholderiales</taxon>
        <taxon>Comamonadaceae</taxon>
        <taxon>Comamonas</taxon>
    </lineage>
</organism>
<evidence type="ECO:0000256" key="5">
    <source>
        <dbReference type="ARBA" id="ARBA00022692"/>
    </source>
</evidence>
<keyword evidence="14" id="KW-0969">Cilium</keyword>
<keyword evidence="10" id="KW-0975">Bacterial flagellum</keyword>